<dbReference type="RefSeq" id="WP_204129305.1">
    <property type="nucleotide sequence ID" value="NZ_JAFDVD010000001.1"/>
</dbReference>
<dbReference type="InterPro" id="IPR010869">
    <property type="entry name" value="DUF1501"/>
</dbReference>
<gene>
    <name evidence="1" type="ORF">JQN70_00225</name>
</gene>
<dbReference type="PANTHER" id="PTHR43737">
    <property type="entry name" value="BLL7424 PROTEIN"/>
    <property type="match status" value="1"/>
</dbReference>
<proteinExistence type="predicted"/>
<accession>A0ABS2CFZ3</accession>
<reference evidence="1" key="1">
    <citation type="submission" date="2021-02" db="EMBL/GenBank/DDBJ databases">
        <title>Phycicoccus sp. MQZ13P-5T, whole genome shotgun sequence.</title>
        <authorList>
            <person name="Tuo L."/>
        </authorList>
    </citation>
    <scope>NUCLEOTIDE SEQUENCE</scope>
    <source>
        <strain evidence="1">MQZ13P-5</strain>
    </source>
</reference>
<evidence type="ECO:0000313" key="2">
    <source>
        <dbReference type="Proteomes" id="UP001430172"/>
    </source>
</evidence>
<name>A0ABS2CFZ3_9MICO</name>
<organism evidence="1 2">
    <name type="scientific">Phycicoccus sonneratiae</name>
    <dbReference type="NCBI Taxonomy" id="2807628"/>
    <lineage>
        <taxon>Bacteria</taxon>
        <taxon>Bacillati</taxon>
        <taxon>Actinomycetota</taxon>
        <taxon>Actinomycetes</taxon>
        <taxon>Micrococcales</taxon>
        <taxon>Intrasporangiaceae</taxon>
        <taxon>Phycicoccus</taxon>
    </lineage>
</organism>
<dbReference type="PROSITE" id="PS51318">
    <property type="entry name" value="TAT"/>
    <property type="match status" value="1"/>
</dbReference>
<dbReference type="Pfam" id="PF07394">
    <property type="entry name" value="DUF1501"/>
    <property type="match status" value="1"/>
</dbReference>
<sequence length="483" mass="49318">MTDHTYLLDDDILPIHHHSDDRKDAIAVPAPDGTLTVHTGAGAKDAASRHATAPVADLGTALADAGIAGGCSEGRRALSRRTALRGALAATGAMLAPSVLPRYALSSAHAASRGTVVIVFMRGGADGLSLLAPLGDPWYGRRRPGIALGDKQVKPLTSMFGLNAEAAPLVKYWDSGQLAFVHATGNRAPTRSHFEKQMLCETGAATASVRSGWLGRHLSTAGAGDSAFRAFTMGGASAYALASDVPTPAMASLGSFTLGSADAAAADISADVRAMWGTAGGPAQDAVTRTLDAARQATLMATEAGPPSTSGYGTSAFGTAMAEVARVLRSGVTPEVVCVDSYGWDTHVNMKMGDGRVIPYVLRDFTATLDAFVTEIGADAMSRTTVVAMTEFGRTADQNSSGGTDHGFGSTMIALGAGVRGGKVHGAHPGLAASDLDGGALAIATDYRDALAELVTHRLGNGSHLSTIFPGYTPTPLGVFTAA</sequence>
<comment type="caution">
    <text evidence="1">The sequence shown here is derived from an EMBL/GenBank/DDBJ whole genome shotgun (WGS) entry which is preliminary data.</text>
</comment>
<dbReference type="PANTHER" id="PTHR43737:SF1">
    <property type="entry name" value="DUF1501 DOMAIN-CONTAINING PROTEIN"/>
    <property type="match status" value="1"/>
</dbReference>
<protein>
    <submittedName>
        <fullName evidence="1">DUF1501 domain-containing protein</fullName>
    </submittedName>
</protein>
<dbReference type="EMBL" id="JAFDVD010000001">
    <property type="protein sequence ID" value="MBM6398807.1"/>
    <property type="molecule type" value="Genomic_DNA"/>
</dbReference>
<keyword evidence="2" id="KW-1185">Reference proteome</keyword>
<evidence type="ECO:0000313" key="1">
    <source>
        <dbReference type="EMBL" id="MBM6398807.1"/>
    </source>
</evidence>
<dbReference type="InterPro" id="IPR006311">
    <property type="entry name" value="TAT_signal"/>
</dbReference>
<dbReference type="Proteomes" id="UP001430172">
    <property type="component" value="Unassembled WGS sequence"/>
</dbReference>